<dbReference type="EMBL" id="JAGPNK010000004">
    <property type="protein sequence ID" value="KAH7322905.1"/>
    <property type="molecule type" value="Genomic_DNA"/>
</dbReference>
<evidence type="ECO:0000313" key="3">
    <source>
        <dbReference type="Proteomes" id="UP000813444"/>
    </source>
</evidence>
<proteinExistence type="predicted"/>
<name>A0A8K0SWG8_9HYPO</name>
<gene>
    <name evidence="2" type="ORF">B0I35DRAFT_510149</name>
</gene>
<evidence type="ECO:0000256" key="1">
    <source>
        <dbReference type="SAM" id="MobiDB-lite"/>
    </source>
</evidence>
<dbReference type="Proteomes" id="UP000813444">
    <property type="component" value="Unassembled WGS sequence"/>
</dbReference>
<organism evidence="2 3">
    <name type="scientific">Stachybotrys elegans</name>
    <dbReference type="NCBI Taxonomy" id="80388"/>
    <lineage>
        <taxon>Eukaryota</taxon>
        <taxon>Fungi</taxon>
        <taxon>Dikarya</taxon>
        <taxon>Ascomycota</taxon>
        <taxon>Pezizomycotina</taxon>
        <taxon>Sordariomycetes</taxon>
        <taxon>Hypocreomycetidae</taxon>
        <taxon>Hypocreales</taxon>
        <taxon>Stachybotryaceae</taxon>
        <taxon>Stachybotrys</taxon>
    </lineage>
</organism>
<evidence type="ECO:0000313" key="2">
    <source>
        <dbReference type="EMBL" id="KAH7322905.1"/>
    </source>
</evidence>
<dbReference type="OrthoDB" id="3497519at2759"/>
<dbReference type="AlphaFoldDB" id="A0A8K0SWG8"/>
<feature type="compositionally biased region" description="Basic and acidic residues" evidence="1">
    <location>
        <begin position="1212"/>
        <end position="1226"/>
    </location>
</feature>
<sequence length="1226" mass="139709">MSDQGGTSEIPPRWKFPRIHWVPAWTNPAWRDTGRVREGSDFRITDGLFDLVRPALRAEDLEKHPTEFAKRFGIFPGRNDGRSRASPVPETLQPCSALNADILKDVGDVFDPDGSQLGLLIEANRLKDRDDEQYLREYEAARVDERWQQILFGDMTMRELIDGDHFVMDDAKHDLFVGDIDPLLARDRWISKNNTVLSSIDGRRMILDPTTNDDLWKSMEPALLLASKILQVDEPYYTAVQDVHHLCYMDLSPDRTGPSAPYSDQDILDGGRREITRKLNPTTWNSIASVICAATGCKPSLDPVKAGQAVLRRHLKFKLGSGYHIYDETEKFEKVYTQGVTKTSLGENDDMTIVVGADVVWPLLSSQYTKSEKMMISHVLAITIAHEIMHAWELAAVRWLAYPQLYGISAADDIELCTRMFAELTKVSPGDSDADITFDHYFEKDAVAETGHSFEHHVLGGGVWPLKCNDTQAGPVFLATYAGINLRSQWAFEARKFLDNAHPSRPRGFMSFSQVKHIARVFENNFWAGPVQKYGMAAWRVAPQKLSKVRFCPNDTFDLVERIGDVTVADEEDRKWLEEFLRGLRRDNFLCLLQYIISTVTEATDFELLLWRIFEDSESWSSRDDCFQAIWGQMDMIICEIQATGLCLNFGQSEAAESSEGRQIRGRWEQAFSRNDQKYPDELSERFGNDFFSAAMRTKLDTHKDRLLKRLMHLSWMLEDEQTTQHGLLSDIYSFPLKYFGLYERHLPGHLQAWQMRQRRLQLEIMGLIKNLGFISDFIPEVKSEWMPKLASSSTGCSSILQVLDMDETHVHTNWRSCLVTVPLLRQCGRRPRDKWEFLAKVEMRKLTGKRLAELQRFERAFEDFLGDGGLSIMEDRVPDLDQRWNDILRDMVARESAWPRNGPTYFADTIRINVAGPGVAKEKVRESLIWKQAQVAAERFQVRVQRRNESLEVPHGQPAIETPASGSLRAQQIAPKVEGPLIEDAAGPFGCNSRPLQSPAQPIDRREVVGRLNEPPSADPFYVPSAPGTLDRHIYTMSKDSVEELHDGFSGLMDSLDKTLPQPVPGGNRLRHLDVGILKATQEYDLDRLWMRENVLTQPTTAGRRPQTRNTPSKREMPSGNHGQAHRIIKEANITAPDSKPATPKITSRDTWLYKKVVTAEETTQHSSAGRTTKRKRAITIEVNQSFMIDEEVEKDGEEDGEEDRDSEETEIGKDPVIKKRRLEG</sequence>
<feature type="region of interest" description="Disordered" evidence="1">
    <location>
        <begin position="1186"/>
        <end position="1226"/>
    </location>
</feature>
<keyword evidence="3" id="KW-1185">Reference proteome</keyword>
<accession>A0A8K0SWG8</accession>
<feature type="compositionally biased region" description="Acidic residues" evidence="1">
    <location>
        <begin position="1190"/>
        <end position="1211"/>
    </location>
</feature>
<feature type="region of interest" description="Disordered" evidence="1">
    <location>
        <begin position="1098"/>
        <end position="1125"/>
    </location>
</feature>
<protein>
    <submittedName>
        <fullName evidence="2">Uncharacterized protein</fullName>
    </submittedName>
</protein>
<comment type="caution">
    <text evidence="2">The sequence shown here is derived from an EMBL/GenBank/DDBJ whole genome shotgun (WGS) entry which is preliminary data.</text>
</comment>
<reference evidence="2" key="1">
    <citation type="journal article" date="2021" name="Nat. Commun.">
        <title>Genetic determinants of endophytism in the Arabidopsis root mycobiome.</title>
        <authorList>
            <person name="Mesny F."/>
            <person name="Miyauchi S."/>
            <person name="Thiergart T."/>
            <person name="Pickel B."/>
            <person name="Atanasova L."/>
            <person name="Karlsson M."/>
            <person name="Huettel B."/>
            <person name="Barry K.W."/>
            <person name="Haridas S."/>
            <person name="Chen C."/>
            <person name="Bauer D."/>
            <person name="Andreopoulos W."/>
            <person name="Pangilinan J."/>
            <person name="LaButti K."/>
            <person name="Riley R."/>
            <person name="Lipzen A."/>
            <person name="Clum A."/>
            <person name="Drula E."/>
            <person name="Henrissat B."/>
            <person name="Kohler A."/>
            <person name="Grigoriev I.V."/>
            <person name="Martin F.M."/>
            <person name="Hacquard S."/>
        </authorList>
    </citation>
    <scope>NUCLEOTIDE SEQUENCE</scope>
    <source>
        <strain evidence="2">MPI-CAGE-CH-0235</strain>
    </source>
</reference>